<dbReference type="PATRIC" id="fig|74031.6.peg.3356"/>
<dbReference type="PROSITE" id="PS50005">
    <property type="entry name" value="TPR"/>
    <property type="match status" value="2"/>
</dbReference>
<dbReference type="SMART" id="SM00028">
    <property type="entry name" value="TPR"/>
    <property type="match status" value="7"/>
</dbReference>
<feature type="signal peptide" evidence="2">
    <location>
        <begin position="1"/>
        <end position="19"/>
    </location>
</feature>
<keyword evidence="1" id="KW-0802">TPR repeat</keyword>
<comment type="caution">
    <text evidence="3">The sequence shown here is derived from an EMBL/GenBank/DDBJ whole genome shotgun (WGS) entry which is preliminary data.</text>
</comment>
<feature type="chain" id="PRO_5005563058" evidence="2">
    <location>
        <begin position="20"/>
        <end position="699"/>
    </location>
</feature>
<keyword evidence="2" id="KW-0732">Signal</keyword>
<evidence type="ECO:0000313" key="3">
    <source>
        <dbReference type="EMBL" id="KNX40163.1"/>
    </source>
</evidence>
<organism evidence="3 4">
    <name type="scientific">Roseovarius tolerans</name>
    <dbReference type="NCBI Taxonomy" id="74031"/>
    <lineage>
        <taxon>Bacteria</taxon>
        <taxon>Pseudomonadati</taxon>
        <taxon>Pseudomonadota</taxon>
        <taxon>Alphaproteobacteria</taxon>
        <taxon>Rhodobacterales</taxon>
        <taxon>Roseobacteraceae</taxon>
        <taxon>Roseovarius</taxon>
    </lineage>
</organism>
<sequence>MRFVIPFLSVWLAATAPQAATFSEDVLPGIGSGDLINQKFGAQGLDLMRSPRDLMLQIAQQNFEKAIEILGRELAERADYASILELAPQIRQVMTENPHILWLHALALAANQETDQAAELLELDAAADRTGDSPLPLLAQAMLALRTDGADAASDYVAQAIARAPDHAYAHNLAGIIASQQGNMDLARASFAEAVRLAPESKIFWRNLGLADFAGDRIETAADWLQKALDLDGSDCVSLIALAQVYEAWQRLGEAEDLLRRCLASDRPDTRAAVQLIRLQVAGNRFEAALETATGHAAALVDPAAVVAEIHLLRNRPDLALAALDAAAGPSRIQRAFAQAMTGDPAAALAQIQGMSASGSVGPAQALAEAALAAAQGSPVGAASREVLAADSQSRARLAWFDALSRSRAEGAGAAAETARAAADMMPGVRFEGVPEDDWAALSDGENRVRAALGMLWFLRGYDLASRDVFARLLADADIQQARYFTALADVRLGNLASARTRLAEAVFAAPSYYSAQNLLGEVALNLGYHTEALEAYRKAVAVVEDGGALMKVGLLADFLDEPAIAEDALRRFIALHPKSFIGYNQLAWVMVQRETRLDEALQLAEKADSLKPGNASILDNIGWIHHLRGDDRKALPLLREANKRSGNMNPDILYHLAVVEAKSGSVVESLALLDRFVDVAPASHVAAARAKELRARLE</sequence>
<feature type="repeat" description="TPR" evidence="1">
    <location>
        <begin position="168"/>
        <end position="201"/>
    </location>
</feature>
<dbReference type="Proteomes" id="UP000037046">
    <property type="component" value="Unassembled WGS sequence"/>
</dbReference>
<evidence type="ECO:0000256" key="2">
    <source>
        <dbReference type="SAM" id="SignalP"/>
    </source>
</evidence>
<dbReference type="Pfam" id="PF13432">
    <property type="entry name" value="TPR_16"/>
    <property type="match status" value="2"/>
</dbReference>
<gene>
    <name evidence="3" type="ORF">ROTO_32870</name>
</gene>
<keyword evidence="4" id="KW-1185">Reference proteome</keyword>
<reference evidence="4" key="1">
    <citation type="submission" date="2015-07" db="EMBL/GenBank/DDBJ databases">
        <title>Draft Genome Sequence of Roseovarius tolerans EL-164, a producer of N-Acylated Alanine Methyl Esters (NAMEs).</title>
        <authorList>
            <person name="Voget S."/>
            <person name="Bruns H."/>
            <person name="Wagner-Doebler I."/>
            <person name="Schulz S."/>
            <person name="Daniel R."/>
        </authorList>
    </citation>
    <scope>NUCLEOTIDE SEQUENCE [LARGE SCALE GENOMIC DNA]</scope>
    <source>
        <strain evidence="4">EL-164</strain>
    </source>
</reference>
<dbReference type="PANTHER" id="PTHR12558">
    <property type="entry name" value="CELL DIVISION CYCLE 16,23,27"/>
    <property type="match status" value="1"/>
</dbReference>
<evidence type="ECO:0000313" key="4">
    <source>
        <dbReference type="Proteomes" id="UP000037046"/>
    </source>
</evidence>
<dbReference type="OrthoDB" id="54411at2"/>
<dbReference type="EMBL" id="LGVV01000065">
    <property type="protein sequence ID" value="KNX40163.1"/>
    <property type="molecule type" value="Genomic_DNA"/>
</dbReference>
<dbReference type="InterPro" id="IPR011990">
    <property type="entry name" value="TPR-like_helical_dom_sf"/>
</dbReference>
<dbReference type="Gene3D" id="1.25.40.10">
    <property type="entry name" value="Tetratricopeptide repeat domain"/>
    <property type="match status" value="3"/>
</dbReference>
<feature type="repeat" description="TPR" evidence="1">
    <location>
        <begin position="514"/>
        <end position="547"/>
    </location>
</feature>
<name>A0A0L6CRL5_9RHOB</name>
<proteinExistence type="predicted"/>
<accession>A0A0L6CRL5</accession>
<dbReference type="RefSeq" id="WP_050664124.1">
    <property type="nucleotide sequence ID" value="NZ_CP118494.1"/>
</dbReference>
<dbReference type="SUPFAM" id="SSF48452">
    <property type="entry name" value="TPR-like"/>
    <property type="match status" value="2"/>
</dbReference>
<dbReference type="AlphaFoldDB" id="A0A0L6CRL5"/>
<dbReference type="PANTHER" id="PTHR12558:SF13">
    <property type="entry name" value="CELL DIVISION CYCLE PROTEIN 27 HOMOLOG"/>
    <property type="match status" value="1"/>
</dbReference>
<protein>
    <submittedName>
        <fullName evidence="3">Lipoprotein NlpI</fullName>
    </submittedName>
</protein>
<evidence type="ECO:0000256" key="1">
    <source>
        <dbReference type="PROSITE-ProRule" id="PRU00339"/>
    </source>
</evidence>
<dbReference type="InterPro" id="IPR019734">
    <property type="entry name" value="TPR_rpt"/>
</dbReference>
<keyword evidence="3" id="KW-0449">Lipoprotein</keyword>